<organism evidence="1 2">
    <name type="scientific">Escherichia coli O157:H7 (strain EC869)</name>
    <dbReference type="NCBI Taxonomy" id="478008"/>
    <lineage>
        <taxon>Bacteria</taxon>
        <taxon>Pseudomonadati</taxon>
        <taxon>Pseudomonadota</taxon>
        <taxon>Gammaproteobacteria</taxon>
        <taxon>Enterobacterales</taxon>
        <taxon>Enterobacteriaceae</taxon>
        <taxon>Escherichia</taxon>
    </lineage>
</organism>
<dbReference type="Proteomes" id="UP000004641">
    <property type="component" value="Unassembled WGS sequence"/>
</dbReference>
<dbReference type="AlphaFoldDB" id="A0A0H3PM23"/>
<dbReference type="BioCyc" id="ECOL478008-HMP:G76-482576-MONOMER"/>
<evidence type="ECO:0000313" key="2">
    <source>
        <dbReference type="Proteomes" id="UP000004641"/>
    </source>
</evidence>
<proteinExistence type="predicted"/>
<evidence type="ECO:0000313" key="1">
    <source>
        <dbReference type="EMBL" id="EDU89069.1"/>
    </source>
</evidence>
<dbReference type="EMBL" id="ABHU01000027">
    <property type="protein sequence ID" value="EDU89069.1"/>
    <property type="molecule type" value="Genomic_DNA"/>
</dbReference>
<accession>A0A0H3PM23</accession>
<reference evidence="1 2" key="1">
    <citation type="journal article" date="2011" name="Appl. Environ. Microbiol.">
        <title>Genome signatures of Escherichia coli O157:H7 isolates from the bovine host reservoir.</title>
        <authorList>
            <person name="Eppinger M."/>
            <person name="Mammel M.K."/>
            <person name="Leclerc J.E."/>
            <person name="Ravel J."/>
            <person name="Cebula T.A."/>
        </authorList>
    </citation>
    <scope>NUCLEOTIDE SEQUENCE [LARGE SCALE GENOMIC DNA]</scope>
    <source>
        <strain evidence="1 2">EC869</strain>
    </source>
</reference>
<name>A0A0H3PM23_ECO5C</name>
<sequence length="37" mass="4300">MGMLQKSLVINQPYNTCCRVNFAHMGLASNRTPRQRY</sequence>
<comment type="caution">
    <text evidence="1">The sequence shown here is derived from an EMBL/GenBank/DDBJ whole genome shotgun (WGS) entry which is preliminary data.</text>
</comment>
<gene>
    <name evidence="1" type="ORF">ECH7EC869_4117</name>
</gene>
<protein>
    <submittedName>
        <fullName evidence="1">Uncharacterized protein</fullName>
    </submittedName>
</protein>